<dbReference type="GO" id="GO:0008270">
    <property type="term" value="F:zinc ion binding"/>
    <property type="evidence" value="ECO:0007669"/>
    <property type="project" value="InterPro"/>
</dbReference>
<dbReference type="PANTHER" id="PTHR46910">
    <property type="entry name" value="TRANSCRIPTION FACTOR PDR1"/>
    <property type="match status" value="1"/>
</dbReference>
<dbReference type="InterPro" id="IPR036864">
    <property type="entry name" value="Zn2-C6_fun-type_DNA-bd_sf"/>
</dbReference>
<feature type="region of interest" description="Disordered" evidence="3">
    <location>
        <begin position="125"/>
        <end position="227"/>
    </location>
</feature>
<keyword evidence="1" id="KW-0479">Metal-binding</keyword>
<evidence type="ECO:0000259" key="4">
    <source>
        <dbReference type="PROSITE" id="PS50048"/>
    </source>
</evidence>
<dbReference type="CDD" id="cd12148">
    <property type="entry name" value="fungal_TF_MHR"/>
    <property type="match status" value="1"/>
</dbReference>
<keyword evidence="6" id="KW-1185">Reference proteome</keyword>
<proteinExistence type="predicted"/>
<dbReference type="Pfam" id="PF00172">
    <property type="entry name" value="Zn_clus"/>
    <property type="match status" value="1"/>
</dbReference>
<dbReference type="AlphaFoldDB" id="A0A1C7LRE4"/>
<accession>A0A1C7LRE4</accession>
<evidence type="ECO:0000256" key="1">
    <source>
        <dbReference type="ARBA" id="ARBA00022723"/>
    </source>
</evidence>
<feature type="compositionally biased region" description="Low complexity" evidence="3">
    <location>
        <begin position="202"/>
        <end position="222"/>
    </location>
</feature>
<keyword evidence="2" id="KW-0539">Nucleus</keyword>
<name>A0A1C7LRE4_GRIFR</name>
<dbReference type="InterPro" id="IPR007219">
    <property type="entry name" value="XnlR_reg_dom"/>
</dbReference>
<protein>
    <submittedName>
        <fullName evidence="5">Putative transcriptional regulatory protein C3C7.04</fullName>
    </submittedName>
</protein>
<dbReference type="CDD" id="cd14723">
    <property type="entry name" value="ZIP_Ppr1"/>
    <property type="match status" value="1"/>
</dbReference>
<dbReference type="Gene3D" id="4.10.240.10">
    <property type="entry name" value="Zn(2)-C6 fungal-type DNA-binding domain"/>
    <property type="match status" value="1"/>
</dbReference>
<dbReference type="PROSITE" id="PS00463">
    <property type="entry name" value="ZN2_CY6_FUNGAL_1"/>
    <property type="match status" value="1"/>
</dbReference>
<dbReference type="PROSITE" id="PS50048">
    <property type="entry name" value="ZN2_CY6_FUNGAL_2"/>
    <property type="match status" value="1"/>
</dbReference>
<dbReference type="Pfam" id="PF04082">
    <property type="entry name" value="Fungal_trans"/>
    <property type="match status" value="1"/>
</dbReference>
<evidence type="ECO:0000313" key="6">
    <source>
        <dbReference type="Proteomes" id="UP000092993"/>
    </source>
</evidence>
<dbReference type="OMA" id="CTYLEGS"/>
<dbReference type="SUPFAM" id="SSF57701">
    <property type="entry name" value="Zn2/Cys6 DNA-binding domain"/>
    <property type="match status" value="1"/>
</dbReference>
<sequence length="832" mass="93209">MQRTDIYHWTSGPSTAVIDLVDPGPFDLSNDSTAVSPYTQSYYALDSSAEGNGSKKRKVERACDFCRKRKTKCDGPRMAENVCTNCIQNGRSCTYLEGSKPRGPPKAYVVALEDRMERMEALLKRLRPESDFSTEIGPPSTSPSHADMAPSLTRNQSLVSLAVPPPNGARPRATTTTAAQKGNRTVRRQKSGRLNQTRNHSDTTSGSSSEHDSSSSSLSGSSDNEDFGELSLVRGMKRLTVRGLEPTECDAGRDQPADNQWRFHGKSSSFKLIHTARELMQLHMDALTNSSGHDHSISPPTGESDLSTTYRRPEFWKLPPWEISFEHADGSIQLPSFLVDDFPPLDLAESLIELYFTHNNDLFPLLHHPTFERQWRDGLHKRDLWFNCVCWAMFGVGSRWSTDPRVLPSKVSEQAGDDEGMWTLAGWKYTAIALQVHECRRSVLMPPNLFEVQTFALIGQYLRGTVAQYGSWFYLSVGIRKAQDVGAHRRKIYGRKPTTEEELWKRAYWHLVAFDRIGSMLIGRPCCSREDDLDIDLPLEPEGVPSKISAFVCWIKLSQIAAFALSTLYTPLTAKTDTTITRLNDAMLDWIRNLPAHLRWSPTMENRIFASQAATLHTTYHLVQILVYRPFISVRHAMPRGSLLPQSYRKLSDRPSLSSTALSICVNSAKAAAHILEIQVTRGMSNITNVIHVSFVCTGVLLVHLWDMIGRELSRAPLSSPDEQAQTAHAFDALMGEISNLVDMLEEASVRWELARDMLDEIKDALPNPSSSDSVSHPAPPFIDSQFIDSQVPISHGRTLSEMQGHAPSAFNLPCRWLFTPTTFIPIFVTKF</sequence>
<organism evidence="5 6">
    <name type="scientific">Grifola frondosa</name>
    <name type="common">Maitake</name>
    <name type="synonym">Polyporus frondosus</name>
    <dbReference type="NCBI Taxonomy" id="5627"/>
    <lineage>
        <taxon>Eukaryota</taxon>
        <taxon>Fungi</taxon>
        <taxon>Dikarya</taxon>
        <taxon>Basidiomycota</taxon>
        <taxon>Agaricomycotina</taxon>
        <taxon>Agaricomycetes</taxon>
        <taxon>Polyporales</taxon>
        <taxon>Grifolaceae</taxon>
        <taxon>Grifola</taxon>
    </lineage>
</organism>
<dbReference type="GO" id="GO:0003677">
    <property type="term" value="F:DNA binding"/>
    <property type="evidence" value="ECO:0007669"/>
    <property type="project" value="InterPro"/>
</dbReference>
<feature type="compositionally biased region" description="Low complexity" evidence="3">
    <location>
        <begin position="169"/>
        <end position="179"/>
    </location>
</feature>
<dbReference type="SMART" id="SM00906">
    <property type="entry name" value="Fungal_trans"/>
    <property type="match status" value="1"/>
</dbReference>
<dbReference type="SMART" id="SM00066">
    <property type="entry name" value="GAL4"/>
    <property type="match status" value="1"/>
</dbReference>
<dbReference type="InterPro" id="IPR001138">
    <property type="entry name" value="Zn2Cys6_DnaBD"/>
</dbReference>
<dbReference type="GO" id="GO:0000981">
    <property type="term" value="F:DNA-binding transcription factor activity, RNA polymerase II-specific"/>
    <property type="evidence" value="ECO:0007669"/>
    <property type="project" value="InterPro"/>
</dbReference>
<gene>
    <name evidence="5" type="ORF">A0H81_12833</name>
</gene>
<evidence type="ECO:0000256" key="2">
    <source>
        <dbReference type="ARBA" id="ARBA00023242"/>
    </source>
</evidence>
<comment type="caution">
    <text evidence="5">The sequence shown here is derived from an EMBL/GenBank/DDBJ whole genome shotgun (WGS) entry which is preliminary data.</text>
</comment>
<dbReference type="OrthoDB" id="4456959at2759"/>
<dbReference type="GO" id="GO:0006351">
    <property type="term" value="P:DNA-templated transcription"/>
    <property type="evidence" value="ECO:0007669"/>
    <property type="project" value="InterPro"/>
</dbReference>
<feature type="domain" description="Zn(2)-C6 fungal-type" evidence="4">
    <location>
        <begin position="62"/>
        <end position="95"/>
    </location>
</feature>
<reference evidence="5 6" key="1">
    <citation type="submission" date="2016-03" db="EMBL/GenBank/DDBJ databases">
        <title>Whole genome sequencing of Grifola frondosa 9006-11.</title>
        <authorList>
            <person name="Min B."/>
            <person name="Park H."/>
            <person name="Kim J.-G."/>
            <person name="Cho H."/>
            <person name="Oh Y.-L."/>
            <person name="Kong W.-S."/>
            <person name="Choi I.-G."/>
        </authorList>
    </citation>
    <scope>NUCLEOTIDE SEQUENCE [LARGE SCALE GENOMIC DNA]</scope>
    <source>
        <strain evidence="5 6">9006-11</strain>
    </source>
</reference>
<evidence type="ECO:0000256" key="3">
    <source>
        <dbReference type="SAM" id="MobiDB-lite"/>
    </source>
</evidence>
<dbReference type="Proteomes" id="UP000092993">
    <property type="component" value="Unassembled WGS sequence"/>
</dbReference>
<dbReference type="CDD" id="cd00067">
    <property type="entry name" value="GAL4"/>
    <property type="match status" value="1"/>
</dbReference>
<dbReference type="PANTHER" id="PTHR46910:SF38">
    <property type="entry name" value="ZN(2)-C6 FUNGAL-TYPE DOMAIN-CONTAINING PROTEIN"/>
    <property type="match status" value="1"/>
</dbReference>
<dbReference type="EMBL" id="LUGG01000025">
    <property type="protein sequence ID" value="OBZ67272.1"/>
    <property type="molecule type" value="Genomic_DNA"/>
</dbReference>
<dbReference type="InterPro" id="IPR050987">
    <property type="entry name" value="AtrR-like"/>
</dbReference>
<evidence type="ECO:0000313" key="5">
    <source>
        <dbReference type="EMBL" id="OBZ67272.1"/>
    </source>
</evidence>